<reference evidence="3" key="1">
    <citation type="submission" date="2020-07" db="EMBL/GenBank/DDBJ databases">
        <title>The High-quality genome of the commercially important snow crab, Chionoecetes opilio.</title>
        <authorList>
            <person name="Jeong J.-H."/>
            <person name="Ryu S."/>
        </authorList>
    </citation>
    <scope>NUCLEOTIDE SEQUENCE</scope>
    <source>
        <strain evidence="3">MADBK_172401_WGS</strain>
        <tissue evidence="3">Digestive gland</tissue>
    </source>
</reference>
<feature type="region of interest" description="Disordered" evidence="1">
    <location>
        <begin position="206"/>
        <end position="290"/>
    </location>
</feature>
<dbReference type="GO" id="GO:0005654">
    <property type="term" value="C:nucleoplasm"/>
    <property type="evidence" value="ECO:0007669"/>
    <property type="project" value="TreeGrafter"/>
</dbReference>
<dbReference type="CDD" id="cd21134">
    <property type="entry name" value="YTH"/>
    <property type="match status" value="1"/>
</dbReference>
<dbReference type="GO" id="GO:0004386">
    <property type="term" value="F:helicase activity"/>
    <property type="evidence" value="ECO:0007669"/>
    <property type="project" value="UniProtKB-KW"/>
</dbReference>
<keyword evidence="3" id="KW-0547">Nucleotide-binding</keyword>
<keyword evidence="3" id="KW-0347">Helicase</keyword>
<sequence>MYRNNNNNNNLNTPPTTTIQPNNNNNNNNKTTTTTTNESGGGVGNTVSGGCSSSGIGGAASGARSRFFIIKASLYKQLEASHHTSLWAFTHNTEKKILQAWQGGQVAVVLVFTLHRGGQFNGYARFLAQRSDEKCPEITNVGPTLGPLYKVEWVKKWNVGFHHTRRLYNPYNDNLQVHLSRDGQEVEPNIGEQLIRLWERGGPGGGASGGNYKTSSNSYMNPGGGGGNGGASGGSNTGSGGNSSGGNNSGAGQTMIHDNPNSTQNRHPIHPPHLNQVHHPPFHHPPFNRNYGNGYNGGYNGGDGRGGGGGGGVGGGGYRGNYRGGYRR</sequence>
<dbReference type="Proteomes" id="UP000770661">
    <property type="component" value="Unassembled WGS sequence"/>
</dbReference>
<gene>
    <name evidence="3" type="primary">YTHDC2_0</name>
    <name evidence="3" type="ORF">GWK47_005010</name>
</gene>
<dbReference type="GO" id="GO:0048024">
    <property type="term" value="P:regulation of mRNA splicing, via spliceosome"/>
    <property type="evidence" value="ECO:0007669"/>
    <property type="project" value="TreeGrafter"/>
</dbReference>
<protein>
    <submittedName>
        <fullName evidence="3">3'-5' RNA helicase YTHDC2</fullName>
    </submittedName>
</protein>
<dbReference type="PANTHER" id="PTHR12357:SF3">
    <property type="entry name" value="YTH DOMAIN-CONTAINING PROTEIN 1"/>
    <property type="match status" value="1"/>
</dbReference>
<dbReference type="GO" id="GO:0003729">
    <property type="term" value="F:mRNA binding"/>
    <property type="evidence" value="ECO:0007669"/>
    <property type="project" value="TreeGrafter"/>
</dbReference>
<dbReference type="OrthoDB" id="6103986at2759"/>
<feature type="region of interest" description="Disordered" evidence="1">
    <location>
        <begin position="1"/>
        <end position="46"/>
    </location>
</feature>
<organism evidence="3 4">
    <name type="scientific">Chionoecetes opilio</name>
    <name type="common">Atlantic snow crab</name>
    <name type="synonym">Cancer opilio</name>
    <dbReference type="NCBI Taxonomy" id="41210"/>
    <lineage>
        <taxon>Eukaryota</taxon>
        <taxon>Metazoa</taxon>
        <taxon>Ecdysozoa</taxon>
        <taxon>Arthropoda</taxon>
        <taxon>Crustacea</taxon>
        <taxon>Multicrustacea</taxon>
        <taxon>Malacostraca</taxon>
        <taxon>Eumalacostraca</taxon>
        <taxon>Eucarida</taxon>
        <taxon>Decapoda</taxon>
        <taxon>Pleocyemata</taxon>
        <taxon>Brachyura</taxon>
        <taxon>Eubrachyura</taxon>
        <taxon>Majoidea</taxon>
        <taxon>Majidae</taxon>
        <taxon>Chionoecetes</taxon>
    </lineage>
</organism>
<dbReference type="InterPro" id="IPR007275">
    <property type="entry name" value="YTH_domain"/>
</dbReference>
<comment type="caution">
    <text evidence="3">The sequence shown here is derived from an EMBL/GenBank/DDBJ whole genome shotgun (WGS) entry which is preliminary data.</text>
</comment>
<keyword evidence="3" id="KW-0378">Hydrolase</keyword>
<dbReference type="PROSITE" id="PS50882">
    <property type="entry name" value="YTH"/>
    <property type="match status" value="1"/>
</dbReference>
<name>A0A8J4YJK6_CHIOP</name>
<keyword evidence="3" id="KW-0067">ATP-binding</keyword>
<dbReference type="AlphaFoldDB" id="A0A8J4YJK6"/>
<dbReference type="EMBL" id="JACEEZ010006704">
    <property type="protein sequence ID" value="KAG0724586.1"/>
    <property type="molecule type" value="Genomic_DNA"/>
</dbReference>
<feature type="domain" description="YTH" evidence="2">
    <location>
        <begin position="65"/>
        <end position="198"/>
    </location>
</feature>
<proteinExistence type="predicted"/>
<evidence type="ECO:0000313" key="3">
    <source>
        <dbReference type="EMBL" id="KAG0724586.1"/>
    </source>
</evidence>
<feature type="compositionally biased region" description="Low complexity" evidence="1">
    <location>
        <begin position="1"/>
        <end position="37"/>
    </location>
</feature>
<dbReference type="Gene3D" id="3.10.590.10">
    <property type="entry name" value="ph1033 like domains"/>
    <property type="match status" value="1"/>
</dbReference>
<dbReference type="InterPro" id="IPR045168">
    <property type="entry name" value="YTH_prot"/>
</dbReference>
<accession>A0A8J4YJK6</accession>
<feature type="compositionally biased region" description="Gly residues" evidence="1">
    <location>
        <begin position="222"/>
        <end position="249"/>
    </location>
</feature>
<feature type="region of interest" description="Disordered" evidence="1">
    <location>
        <begin position="307"/>
        <end position="328"/>
    </location>
</feature>
<dbReference type="Pfam" id="PF04146">
    <property type="entry name" value="YTH"/>
    <property type="match status" value="1"/>
</dbReference>
<dbReference type="GO" id="GO:1990247">
    <property type="term" value="F:N6-methyladenosine-containing RNA reader activity"/>
    <property type="evidence" value="ECO:0007669"/>
    <property type="project" value="TreeGrafter"/>
</dbReference>
<keyword evidence="4" id="KW-1185">Reference proteome</keyword>
<dbReference type="GO" id="GO:0000398">
    <property type="term" value="P:mRNA splicing, via spliceosome"/>
    <property type="evidence" value="ECO:0007669"/>
    <property type="project" value="TreeGrafter"/>
</dbReference>
<evidence type="ECO:0000259" key="2">
    <source>
        <dbReference type="PROSITE" id="PS50882"/>
    </source>
</evidence>
<dbReference type="PANTHER" id="PTHR12357">
    <property type="entry name" value="YTH YT521-B HOMOLOGY DOMAIN-CONTAINING"/>
    <property type="match status" value="1"/>
</dbReference>
<evidence type="ECO:0000256" key="1">
    <source>
        <dbReference type="SAM" id="MobiDB-lite"/>
    </source>
</evidence>
<evidence type="ECO:0000313" key="4">
    <source>
        <dbReference type="Proteomes" id="UP000770661"/>
    </source>
</evidence>